<feature type="region of interest" description="Disordered" evidence="1">
    <location>
        <begin position="196"/>
        <end position="225"/>
    </location>
</feature>
<dbReference type="Proteomes" id="UP000683000">
    <property type="component" value="Unassembled WGS sequence"/>
</dbReference>
<evidence type="ECO:0000313" key="3">
    <source>
        <dbReference type="Proteomes" id="UP000683000"/>
    </source>
</evidence>
<proteinExistence type="predicted"/>
<reference evidence="2" key="1">
    <citation type="submission" date="2021-03" db="EMBL/GenBank/DDBJ databases">
        <title>Evolutionary innovations through gain and loss of genes in the ectomycorrhizal Boletales.</title>
        <authorList>
            <person name="Wu G."/>
            <person name="Miyauchi S."/>
            <person name="Morin E."/>
            <person name="Yang Z.-L."/>
            <person name="Xu J."/>
            <person name="Martin F.M."/>
        </authorList>
    </citation>
    <scope>NUCLEOTIDE SEQUENCE</scope>
    <source>
        <strain evidence="2">BR01</strain>
    </source>
</reference>
<gene>
    <name evidence="2" type="ORF">JVT61DRAFT_11916</name>
</gene>
<organism evidence="2 3">
    <name type="scientific">Boletus reticuloceps</name>
    <dbReference type="NCBI Taxonomy" id="495285"/>
    <lineage>
        <taxon>Eukaryota</taxon>
        <taxon>Fungi</taxon>
        <taxon>Dikarya</taxon>
        <taxon>Basidiomycota</taxon>
        <taxon>Agaricomycotina</taxon>
        <taxon>Agaricomycetes</taxon>
        <taxon>Agaricomycetidae</taxon>
        <taxon>Boletales</taxon>
        <taxon>Boletineae</taxon>
        <taxon>Boletaceae</taxon>
        <taxon>Boletoideae</taxon>
        <taxon>Boletus</taxon>
    </lineage>
</organism>
<dbReference type="EMBL" id="JAGFBS010000005">
    <property type="protein sequence ID" value="KAG6379441.1"/>
    <property type="molecule type" value="Genomic_DNA"/>
</dbReference>
<dbReference type="AlphaFoldDB" id="A0A8I3ABQ3"/>
<protein>
    <submittedName>
        <fullName evidence="2">Uncharacterized protein</fullName>
    </submittedName>
</protein>
<evidence type="ECO:0000313" key="2">
    <source>
        <dbReference type="EMBL" id="KAG6379441.1"/>
    </source>
</evidence>
<evidence type="ECO:0000256" key="1">
    <source>
        <dbReference type="SAM" id="MobiDB-lite"/>
    </source>
</evidence>
<sequence length="808" mass="88915">MSVFEPKVIASLLRNSCIVQPGEQEKFRTWWSQSVDARVGRWNNLPATKASNRPLAQLKWEAEVVEYVTLLWNAMRCHSQKATTTKTLGFDVPILGPRFIPPTHLHSQLRPGPTNIQPDVQYLKPINIIHPLHYPELARCPRCLSCDNVSWEGWTTTGPRELHGISHEETALRLQLRCNSCKRSCSGLETSVGDVTTMADGGETRTRGLEGVASSEPGLQSNDEGNTKDGSYCFALTSHVFWKGWNHWEIPGEIPIFYKRCALTHELFNLVVEIRPSTTSAGLAEQLKHERKWAYLKAVQREQSKATGTAGLAKFGITANMLKPFSTPDDPQGYADKSISHEVITEVFLDFSGRTRQAESQLYLRSLPTRCGSIDSTFKSASKATITDSHCRRSKELRGGILSMINEKGKIVAWRLCQTKANAEITELLMGIRCRPESMGLPMPEMMVTDNCCQVRRAVESALPEADCILDICCGHPQFWKKHTYHAAVAADITSAVLKKRSVKGSGAEYWSKEEQEQRLEAAFAKWAEKGTVWSAAAMQVHKDQLNHVRKGCLERRRQDIPSDGSHIKGSHKGWNAVVAHSGGSRLESPFLASAHGSHHISLVSAITSLHNGILKNNPSSGGLECLPELANIPSGETFGLITSDHTSTFGGLIDIKEELTELDDAAAIVLHSLEFEHDTTTDLALQASRPILEGLNIDPWLLNEPATGSPTAANVATAAKRKSESVLPVDRVGRAALATAPSFPTIEDSSVKTAPVDLDTAPPVAKRARLGSRSEAQGWGLHCAMPARPHMFQPHLSTCQSRHQHVL</sequence>
<comment type="caution">
    <text evidence="2">The sequence shown here is derived from an EMBL/GenBank/DDBJ whole genome shotgun (WGS) entry which is preliminary data.</text>
</comment>
<accession>A0A8I3ABQ3</accession>
<dbReference type="OrthoDB" id="2638305at2759"/>
<name>A0A8I3ABQ3_9AGAM</name>
<keyword evidence="3" id="KW-1185">Reference proteome</keyword>